<organism evidence="8 9">
    <name type="scientific">Blautia faecis</name>
    <dbReference type="NCBI Taxonomy" id="871665"/>
    <lineage>
        <taxon>Bacteria</taxon>
        <taxon>Bacillati</taxon>
        <taxon>Bacillota</taxon>
        <taxon>Clostridia</taxon>
        <taxon>Lachnospirales</taxon>
        <taxon>Lachnospiraceae</taxon>
        <taxon>Blautia</taxon>
    </lineage>
</organism>
<comment type="caution">
    <text evidence="8">The sequence shown here is derived from an EMBL/GenBank/DDBJ whole genome shotgun (WGS) entry which is preliminary data.</text>
</comment>
<dbReference type="RefSeq" id="WP_173734931.1">
    <property type="nucleotide sequence ID" value="NZ_JAAITS010000010.1"/>
</dbReference>
<sequence length="377" mass="44509">MRKQKILIVLFAGSLVLPGVVWTGFSGRFDTENNENRKLAEFPEVNLESLGDFPEQFEAYYKDHVPFKNDLVKFCNFIDTEFFRNTKIGDVVIGEDNWLFYLPEREGENAMADYQKTNVYTLEQSAEIASGIAKVRDWFLDRGVEQFHYYVAPNKETLYSKYMPEKPKVIGIGDSRMETFAKYMKENSDVEFDFLADYLREFTEKYQLFRKYDTHMNNLGGYITNEKIVQDMTGESLPIEDIQVMIGTKPCRGDLSRMIGRYKELDDDREYGLKYFHDGIRYKVKKEESEGGEEILKVFKSNSDNEKTLMVIGDSFRLRLEKYMPYRYQKTIFVRIDDFDQELLDKYEPDDVIVITVERDQRYMEKLDSYIIQDSGE</sequence>
<keyword evidence="3" id="KW-0808">Transferase</keyword>
<keyword evidence="6" id="KW-0016">Alginate biosynthesis</keyword>
<evidence type="ECO:0000256" key="6">
    <source>
        <dbReference type="ARBA" id="ARBA00022841"/>
    </source>
</evidence>
<gene>
    <name evidence="8" type="ORF">G5B17_04930</name>
</gene>
<evidence type="ECO:0000256" key="4">
    <source>
        <dbReference type="ARBA" id="ARBA00022729"/>
    </source>
</evidence>
<keyword evidence="9" id="KW-1185">Reference proteome</keyword>
<evidence type="ECO:0000256" key="3">
    <source>
        <dbReference type="ARBA" id="ARBA00022679"/>
    </source>
</evidence>
<keyword evidence="5" id="KW-0574">Periplasm</keyword>
<evidence type="ECO:0000313" key="9">
    <source>
        <dbReference type="Proteomes" id="UP001644719"/>
    </source>
</evidence>
<dbReference type="InterPro" id="IPR031811">
    <property type="entry name" value="ALGX/ALGJ_SGNH-like"/>
</dbReference>
<accession>A0ABX2H606</accession>
<comment type="subcellular location">
    <subcellularLocation>
        <location evidence="1">Periplasm</location>
    </subcellularLocation>
</comment>
<dbReference type="Proteomes" id="UP001644719">
    <property type="component" value="Unassembled WGS sequence"/>
</dbReference>
<protein>
    <recommendedName>
        <fullName evidence="7">AlgX/AlgJ SGNH hydrolase-like domain-containing protein</fullName>
    </recommendedName>
</protein>
<comment type="pathway">
    <text evidence="2">Glycan biosynthesis; alginate biosynthesis.</text>
</comment>
<name>A0ABX2H606_9FIRM</name>
<feature type="domain" description="AlgX/AlgJ SGNH hydrolase-like" evidence="7">
    <location>
        <begin position="91"/>
        <end position="263"/>
    </location>
</feature>
<evidence type="ECO:0000259" key="7">
    <source>
        <dbReference type="Pfam" id="PF16822"/>
    </source>
</evidence>
<evidence type="ECO:0000313" key="8">
    <source>
        <dbReference type="EMBL" id="NSG84791.1"/>
    </source>
</evidence>
<evidence type="ECO:0000256" key="1">
    <source>
        <dbReference type="ARBA" id="ARBA00004418"/>
    </source>
</evidence>
<reference evidence="8 9" key="1">
    <citation type="journal article" date="2020" name="Cell Host Microbe">
        <title>Functional and Genomic Variation between Human-Derived Isolates of Lachnospiraceae Reveals Inter- and Intra-Species Diversity.</title>
        <authorList>
            <person name="Sorbara M.T."/>
            <person name="Littmann E.R."/>
            <person name="Fontana E."/>
            <person name="Moody T.U."/>
            <person name="Kohout C.E."/>
            <person name="Gjonbalaj M."/>
            <person name="Eaton V."/>
            <person name="Seok R."/>
            <person name="Leiner I.M."/>
            <person name="Pamer E.G."/>
        </authorList>
    </citation>
    <scope>NUCLEOTIDE SEQUENCE [LARGE SCALE GENOMIC DNA]</scope>
    <source>
        <strain evidence="8 9">MSK.17.74</strain>
    </source>
</reference>
<dbReference type="EMBL" id="JAAITS010000010">
    <property type="protein sequence ID" value="NSG84791.1"/>
    <property type="molecule type" value="Genomic_DNA"/>
</dbReference>
<proteinExistence type="predicted"/>
<evidence type="ECO:0000256" key="5">
    <source>
        <dbReference type="ARBA" id="ARBA00022764"/>
    </source>
</evidence>
<dbReference type="Pfam" id="PF16822">
    <property type="entry name" value="ALGX"/>
    <property type="match status" value="1"/>
</dbReference>
<keyword evidence="4" id="KW-0732">Signal</keyword>
<evidence type="ECO:0000256" key="2">
    <source>
        <dbReference type="ARBA" id="ARBA00005182"/>
    </source>
</evidence>